<dbReference type="Proteomes" id="UP000249890">
    <property type="component" value="Chromosome"/>
</dbReference>
<organism evidence="2 3">
    <name type="scientific">Paenibacillus donghaensis</name>
    <dbReference type="NCBI Taxonomy" id="414771"/>
    <lineage>
        <taxon>Bacteria</taxon>
        <taxon>Bacillati</taxon>
        <taxon>Bacillota</taxon>
        <taxon>Bacilli</taxon>
        <taxon>Bacillales</taxon>
        <taxon>Paenibacillaceae</taxon>
        <taxon>Paenibacillus</taxon>
    </lineage>
</organism>
<accession>A0A2Z2KHW3</accession>
<keyword evidence="3" id="KW-1185">Reference proteome</keyword>
<feature type="region of interest" description="Disordered" evidence="1">
    <location>
        <begin position="103"/>
        <end position="127"/>
    </location>
</feature>
<dbReference type="EMBL" id="CP021780">
    <property type="protein sequence ID" value="ASA22780.1"/>
    <property type="molecule type" value="Genomic_DNA"/>
</dbReference>
<proteinExistence type="predicted"/>
<reference evidence="2 3" key="1">
    <citation type="submission" date="2017-06" db="EMBL/GenBank/DDBJ databases">
        <title>Complete genome sequence of Paenibacillus donghaensis KCTC 13049T isolated from East Sea sediment, South Korea.</title>
        <authorList>
            <person name="Jung B.K."/>
            <person name="Hong S.-J."/>
            <person name="Shin J.-H."/>
        </authorList>
    </citation>
    <scope>NUCLEOTIDE SEQUENCE [LARGE SCALE GENOMIC DNA]</scope>
    <source>
        <strain evidence="2 3">KCTC 13049</strain>
    </source>
</reference>
<dbReference type="KEGG" id="pdh:B9T62_19425"/>
<dbReference type="OrthoDB" id="2732048at2"/>
<dbReference type="AlphaFoldDB" id="A0A2Z2KHW3"/>
<sequence length="189" mass="20150">MANPVIIWMNATNSAPVTTPFNFGVIDADDVSDPHTFNIWNNKGGATDVSKMEDCTITTRDMSGGLGNTVGSEIEVVKNNWFHVQVDSMGETDLAQESSRIGKDYTKPLGTTGTTKKDNTGASYPTPLKPGAKEILGVRNNGIALDAAGNFVTVTLQADVPLEAKSGQQAFKIRVNFVKLAPYIGNDVA</sequence>
<evidence type="ECO:0000313" key="3">
    <source>
        <dbReference type="Proteomes" id="UP000249890"/>
    </source>
</evidence>
<protein>
    <submittedName>
        <fullName evidence="2">Uncharacterized protein</fullName>
    </submittedName>
</protein>
<gene>
    <name evidence="2" type="ORF">B9T62_19425</name>
</gene>
<dbReference type="RefSeq" id="WP_087916778.1">
    <property type="nucleotide sequence ID" value="NZ_CP021780.1"/>
</dbReference>
<evidence type="ECO:0000313" key="2">
    <source>
        <dbReference type="EMBL" id="ASA22780.1"/>
    </source>
</evidence>
<name>A0A2Z2KHW3_9BACL</name>
<evidence type="ECO:0000256" key="1">
    <source>
        <dbReference type="SAM" id="MobiDB-lite"/>
    </source>
</evidence>